<feature type="domain" description="CN hydrolase" evidence="10">
    <location>
        <begin position="247"/>
        <end position="489"/>
    </location>
</feature>
<evidence type="ECO:0000313" key="11">
    <source>
        <dbReference type="EMBL" id="SOD99205.1"/>
    </source>
</evidence>
<dbReference type="Pfam" id="PF20154">
    <property type="entry name" value="LNT_N"/>
    <property type="match status" value="1"/>
</dbReference>
<reference evidence="11 12" key="1">
    <citation type="submission" date="2017-09" db="EMBL/GenBank/DDBJ databases">
        <authorList>
            <person name="Ehlers B."/>
            <person name="Leendertz F.H."/>
        </authorList>
    </citation>
    <scope>NUCLEOTIDE SEQUENCE [LARGE SCALE GENOMIC DNA]</scope>
    <source>
        <strain evidence="11 12">USBA 140</strain>
    </source>
</reference>
<dbReference type="OrthoDB" id="9804277at2"/>
<protein>
    <recommendedName>
        <fullName evidence="9">Apolipoprotein N-acyltransferase</fullName>
        <shortName evidence="9">ALP N-acyltransferase</shortName>
        <ecNumber evidence="9">2.3.1.269</ecNumber>
    </recommendedName>
</protein>
<dbReference type="HAMAP" id="MF_01148">
    <property type="entry name" value="Lnt"/>
    <property type="match status" value="1"/>
</dbReference>
<evidence type="ECO:0000313" key="12">
    <source>
        <dbReference type="Proteomes" id="UP000219621"/>
    </source>
</evidence>
<dbReference type="Gene3D" id="3.60.110.10">
    <property type="entry name" value="Carbon-nitrogen hydrolase"/>
    <property type="match status" value="1"/>
</dbReference>
<dbReference type="Proteomes" id="UP000219621">
    <property type="component" value="Unassembled WGS sequence"/>
</dbReference>
<gene>
    <name evidence="9" type="primary">lnt</name>
    <name evidence="11" type="ORF">SAMN05421508_108255</name>
</gene>
<evidence type="ECO:0000259" key="10">
    <source>
        <dbReference type="PROSITE" id="PS50263"/>
    </source>
</evidence>
<dbReference type="RefSeq" id="WP_097280640.1">
    <property type="nucleotide sequence ID" value="NZ_OCNJ01000008.1"/>
</dbReference>
<comment type="subcellular location">
    <subcellularLocation>
        <location evidence="1 9">Cell membrane</location>
        <topology evidence="1 9">Multi-pass membrane protein</topology>
    </subcellularLocation>
</comment>
<dbReference type="GO" id="GO:0016410">
    <property type="term" value="F:N-acyltransferase activity"/>
    <property type="evidence" value="ECO:0007669"/>
    <property type="project" value="UniProtKB-UniRule"/>
</dbReference>
<accession>A0A286GUI8</accession>
<proteinExistence type="inferred from homology"/>
<evidence type="ECO:0000256" key="2">
    <source>
        <dbReference type="ARBA" id="ARBA00010065"/>
    </source>
</evidence>
<feature type="transmembrane region" description="Helical" evidence="9">
    <location>
        <begin position="26"/>
        <end position="59"/>
    </location>
</feature>
<evidence type="ECO:0000256" key="7">
    <source>
        <dbReference type="ARBA" id="ARBA00023136"/>
    </source>
</evidence>
<comment type="catalytic activity">
    <reaction evidence="9">
        <text>N-terminal S-1,2-diacyl-sn-glyceryl-L-cysteinyl-[lipoprotein] + a glycerophospholipid = N-acyl-S-1,2-diacyl-sn-glyceryl-L-cysteinyl-[lipoprotein] + a 2-acyl-sn-glycero-3-phospholipid + H(+)</text>
        <dbReference type="Rhea" id="RHEA:48228"/>
        <dbReference type="Rhea" id="RHEA-COMP:14681"/>
        <dbReference type="Rhea" id="RHEA-COMP:14684"/>
        <dbReference type="ChEBI" id="CHEBI:15378"/>
        <dbReference type="ChEBI" id="CHEBI:136912"/>
        <dbReference type="ChEBI" id="CHEBI:140656"/>
        <dbReference type="ChEBI" id="CHEBI:140657"/>
        <dbReference type="ChEBI" id="CHEBI:140660"/>
        <dbReference type="EC" id="2.3.1.269"/>
    </reaction>
</comment>
<dbReference type="EMBL" id="OCNJ01000008">
    <property type="protein sequence ID" value="SOD99205.1"/>
    <property type="molecule type" value="Genomic_DNA"/>
</dbReference>
<feature type="transmembrane region" description="Helical" evidence="9">
    <location>
        <begin position="71"/>
        <end position="89"/>
    </location>
</feature>
<name>A0A286GUI8_9PROT</name>
<dbReference type="AlphaFoldDB" id="A0A286GUI8"/>
<dbReference type="InterPro" id="IPR036526">
    <property type="entry name" value="C-N_Hydrolase_sf"/>
</dbReference>
<evidence type="ECO:0000256" key="6">
    <source>
        <dbReference type="ARBA" id="ARBA00022989"/>
    </source>
</evidence>
<dbReference type="PANTHER" id="PTHR38686">
    <property type="entry name" value="APOLIPOPROTEIN N-ACYLTRANSFERASE"/>
    <property type="match status" value="1"/>
</dbReference>
<evidence type="ECO:0000256" key="4">
    <source>
        <dbReference type="ARBA" id="ARBA00022679"/>
    </source>
</evidence>
<dbReference type="UniPathway" id="UPA00666"/>
<dbReference type="GO" id="GO:0005886">
    <property type="term" value="C:plasma membrane"/>
    <property type="evidence" value="ECO:0007669"/>
    <property type="project" value="UniProtKB-SubCell"/>
</dbReference>
<keyword evidence="12" id="KW-1185">Reference proteome</keyword>
<evidence type="ECO:0000256" key="8">
    <source>
        <dbReference type="ARBA" id="ARBA00023315"/>
    </source>
</evidence>
<keyword evidence="4 9" id="KW-0808">Transferase</keyword>
<comment type="pathway">
    <text evidence="9">Protein modification; lipoprotein biosynthesis (N-acyl transfer).</text>
</comment>
<feature type="transmembrane region" description="Helical" evidence="9">
    <location>
        <begin position="210"/>
        <end position="229"/>
    </location>
</feature>
<dbReference type="InterPro" id="IPR004563">
    <property type="entry name" value="Apolipo_AcylTrfase"/>
</dbReference>
<keyword evidence="11" id="KW-0449">Lipoprotein</keyword>
<feature type="transmembrane region" description="Helical" evidence="9">
    <location>
        <begin position="136"/>
        <end position="157"/>
    </location>
</feature>
<keyword evidence="6 9" id="KW-1133">Transmembrane helix</keyword>
<evidence type="ECO:0000256" key="1">
    <source>
        <dbReference type="ARBA" id="ARBA00004651"/>
    </source>
</evidence>
<evidence type="ECO:0000256" key="9">
    <source>
        <dbReference type="HAMAP-Rule" id="MF_01148"/>
    </source>
</evidence>
<dbReference type="NCBIfam" id="TIGR00546">
    <property type="entry name" value="lnt"/>
    <property type="match status" value="1"/>
</dbReference>
<dbReference type="InterPro" id="IPR003010">
    <property type="entry name" value="C-N_Hydrolase"/>
</dbReference>
<feature type="transmembrane region" description="Helical" evidence="9">
    <location>
        <begin position="101"/>
        <end position="124"/>
    </location>
</feature>
<dbReference type="Pfam" id="PF00795">
    <property type="entry name" value="CN_hydrolase"/>
    <property type="match status" value="1"/>
</dbReference>
<comment type="similarity">
    <text evidence="2 9">Belongs to the CN hydrolase family. Apolipoprotein N-acyltransferase subfamily.</text>
</comment>
<dbReference type="PANTHER" id="PTHR38686:SF1">
    <property type="entry name" value="APOLIPOPROTEIN N-ACYLTRANSFERASE"/>
    <property type="match status" value="1"/>
</dbReference>
<feature type="transmembrane region" description="Helical" evidence="9">
    <location>
        <begin position="499"/>
        <end position="518"/>
    </location>
</feature>
<dbReference type="PROSITE" id="PS50263">
    <property type="entry name" value="CN_HYDROLASE"/>
    <property type="match status" value="1"/>
</dbReference>
<dbReference type="CDD" id="cd07571">
    <property type="entry name" value="ALP_N-acyl_transferase"/>
    <property type="match status" value="1"/>
</dbReference>
<comment type="function">
    <text evidence="9">Catalyzes the phospholipid dependent N-acylation of the N-terminal cysteine of apolipoprotein, the last step in lipoprotein maturation.</text>
</comment>
<feature type="transmembrane region" description="Helical" evidence="9">
    <location>
        <begin position="177"/>
        <end position="198"/>
    </location>
</feature>
<keyword evidence="8 9" id="KW-0012">Acyltransferase</keyword>
<keyword evidence="5 9" id="KW-0812">Transmembrane</keyword>
<dbReference type="EC" id="2.3.1.269" evidence="9"/>
<keyword evidence="3 9" id="KW-1003">Cell membrane</keyword>
<sequence length="529" mass="56135">MAAPSLLTPVAALRDRVAGLGGRWRLLLALVLGGLTTLALPPVHAVPVLLVTLPLLLWLIDGTPRLRSAFLVGWVFGTGHFATGFYWIANALLIDPERFGWMIPFAVGGLGAFIGLFPGFAAMAARAGGDRGPARVLLFAAAWAALEWVRGWILTGFPWNPVASVWMPADAVLQTTALVGTYGLGLLTVFAFGSLALLGDRAAQTGRAGWATVVAAWAVLAVLTGWGSWRLAGAEVAMVPDATIRIVQPNIDQKDKWKADQRDANLMTHVELSQQEGFADLTAVIWPETAASFAVNTDEGRRRLIALAAPPGGVLVTGAPRITPQGEEPFQVWNSLAVIDDEADILATYDKMHLVPFGEYVPLRGILPIDKITPGSTDFSFGQGPRLIDVPGLPAAGPLVCYEVIFPGQIVLDGPRPGWLLNVTNDGWYGISAGPYQHFATSRLRAVEEGLPLVRAANTGISGIIDPYGRVVASLDLGVQGIIDGALPQALPPTPYARGGNAIALALAALLAGCALWLRPRRRELLDPA</sequence>
<dbReference type="InterPro" id="IPR045378">
    <property type="entry name" value="LNT_N"/>
</dbReference>
<evidence type="ECO:0000256" key="3">
    <source>
        <dbReference type="ARBA" id="ARBA00022475"/>
    </source>
</evidence>
<dbReference type="SUPFAM" id="SSF56317">
    <property type="entry name" value="Carbon-nitrogen hydrolase"/>
    <property type="match status" value="1"/>
</dbReference>
<organism evidence="11 12">
    <name type="scientific">Caenispirillum bisanense</name>
    <dbReference type="NCBI Taxonomy" id="414052"/>
    <lineage>
        <taxon>Bacteria</taxon>
        <taxon>Pseudomonadati</taxon>
        <taxon>Pseudomonadota</taxon>
        <taxon>Alphaproteobacteria</taxon>
        <taxon>Rhodospirillales</taxon>
        <taxon>Novispirillaceae</taxon>
        <taxon>Caenispirillum</taxon>
    </lineage>
</organism>
<evidence type="ECO:0000256" key="5">
    <source>
        <dbReference type="ARBA" id="ARBA00022692"/>
    </source>
</evidence>
<keyword evidence="7 9" id="KW-0472">Membrane</keyword>
<dbReference type="GO" id="GO:0042158">
    <property type="term" value="P:lipoprotein biosynthetic process"/>
    <property type="evidence" value="ECO:0007669"/>
    <property type="project" value="UniProtKB-UniRule"/>
</dbReference>